<accession>A0A381TAD6</accession>
<evidence type="ECO:0000313" key="1">
    <source>
        <dbReference type="EMBL" id="SVA12684.1"/>
    </source>
</evidence>
<organism evidence="1">
    <name type="scientific">marine metagenome</name>
    <dbReference type="NCBI Taxonomy" id="408172"/>
    <lineage>
        <taxon>unclassified sequences</taxon>
        <taxon>metagenomes</taxon>
        <taxon>ecological metagenomes</taxon>
    </lineage>
</organism>
<reference evidence="1" key="1">
    <citation type="submission" date="2018-05" db="EMBL/GenBank/DDBJ databases">
        <authorList>
            <person name="Lanie J.A."/>
            <person name="Ng W.-L."/>
            <person name="Kazmierczak K.M."/>
            <person name="Andrzejewski T.M."/>
            <person name="Davidsen T.M."/>
            <person name="Wayne K.J."/>
            <person name="Tettelin H."/>
            <person name="Glass J.I."/>
            <person name="Rusch D."/>
            <person name="Podicherti R."/>
            <person name="Tsui H.-C.T."/>
            <person name="Winkler M.E."/>
        </authorList>
    </citation>
    <scope>NUCLEOTIDE SEQUENCE</scope>
</reference>
<dbReference type="Pfam" id="PF19671">
    <property type="entry name" value="DUF6174"/>
    <property type="match status" value="1"/>
</dbReference>
<gene>
    <name evidence="1" type="ORF">METZ01_LOCUS65538</name>
</gene>
<dbReference type="AlphaFoldDB" id="A0A381TAD6"/>
<sequence>MRSLSVLSICLCFHIACTNEPDSDLIIWQNNWNKWQSMDMTKYSFGFRASCNCIDEWVREVNVSVSNDTITSVFFIDDSLPPKKLQFDQWHTINALFDFSKSFIEQAYQYDIQYDNTYGNPTLMLVDWDSDIADDEVTFFVNNVIKY</sequence>
<proteinExistence type="predicted"/>
<dbReference type="EMBL" id="UINC01004218">
    <property type="protein sequence ID" value="SVA12684.1"/>
    <property type="molecule type" value="Genomic_DNA"/>
</dbReference>
<protein>
    <submittedName>
        <fullName evidence="1">Uncharacterized protein</fullName>
    </submittedName>
</protein>
<name>A0A381TAD6_9ZZZZ</name>
<dbReference type="InterPro" id="IPR046172">
    <property type="entry name" value="DUF6174"/>
</dbReference>